<dbReference type="InterPro" id="IPR012340">
    <property type="entry name" value="NA-bd_OB-fold"/>
</dbReference>
<evidence type="ECO:0000256" key="6">
    <source>
        <dbReference type="ARBA" id="ARBA00022741"/>
    </source>
</evidence>
<dbReference type="Pfam" id="PF01068">
    <property type="entry name" value="DNA_ligase_A_M"/>
    <property type="match status" value="1"/>
</dbReference>
<dbReference type="InterPro" id="IPR036599">
    <property type="entry name" value="DNA_ligase_N_sf"/>
</dbReference>
<name>A0ABT0GNJ2_9HYPH</name>
<evidence type="ECO:0000256" key="5">
    <source>
        <dbReference type="ARBA" id="ARBA00022723"/>
    </source>
</evidence>
<dbReference type="InterPro" id="IPR016059">
    <property type="entry name" value="DNA_ligase_ATP-dep_CS"/>
</dbReference>
<gene>
    <name evidence="15" type="ORF">M0H32_02345</name>
</gene>
<evidence type="ECO:0000256" key="10">
    <source>
        <dbReference type="ARBA" id="ARBA00023172"/>
    </source>
</evidence>
<dbReference type="Pfam" id="PF04679">
    <property type="entry name" value="DNA_ligase_A_C"/>
    <property type="match status" value="1"/>
</dbReference>
<dbReference type="InterPro" id="IPR050191">
    <property type="entry name" value="ATP-dep_DNA_ligase"/>
</dbReference>
<sequence length="550" mass="61694">MHAFSQLLDRLSLEPRRLAKEALLVRYFRETPDPDRGYALAALTGGQSFKHAKPALLRALIAERADPHLFALSYDFVGDLSETIALMWPRPEAPEEAEMLSAPALTEIVDQLGSAGKTEVPGLLSAWLDGLDETGRWALLKLVTGGLRVGVSARLAKSAVARLGTLEVADVEEVWHGLKAPYEALFAWVEGRAGPPETQDPAPFRPVMLAHPLDEDKDLQQLPAADFAVEWKWDGIRVQAAAGRTEQGQDVRRLYSRTGEDISKAFPDIVDLLTFDACIDGELLVVSDGKVRPFSDLQKRLNRKTAGPKLLRDYPAAIRVYDLLTHEGEDLRGLPFQERRKKLEAFVAGLADSRIDLSPMVAAKDWEWIAAARANPQNHLDKDDAEAVEGLMLKRWDAPYVNGRPKGLWFKWKRDPHLIDAVLMYAQRGHGKRSSFYSDYTFGVWRDGAEGLELVPVGKAYFGFTDEELRKIDRFVRNNTINRFGPVREVTHDQDVGLVLEVAFEGLNRSGRHKSGVAMRFPRISRLRWDKPAVEADRLETLEALLPDRE</sequence>
<keyword evidence="10" id="KW-0233">DNA recombination</keyword>
<reference evidence="15" key="1">
    <citation type="submission" date="2022-04" db="EMBL/GenBank/DDBJ databases">
        <title>Roseibium sp. CAU 1639 isolated from mud.</title>
        <authorList>
            <person name="Kim W."/>
        </authorList>
    </citation>
    <scope>NUCLEOTIDE SEQUENCE</scope>
    <source>
        <strain evidence="15">CAU 1639</strain>
    </source>
</reference>
<dbReference type="PROSITE" id="PS50160">
    <property type="entry name" value="DNA_LIGASE_A3"/>
    <property type="match status" value="1"/>
</dbReference>
<keyword evidence="6" id="KW-0547">Nucleotide-binding</keyword>
<comment type="caution">
    <text evidence="15">The sequence shown here is derived from an EMBL/GenBank/DDBJ whole genome shotgun (WGS) entry which is preliminary data.</text>
</comment>
<accession>A0ABT0GNJ2</accession>
<dbReference type="Gene3D" id="2.40.50.140">
    <property type="entry name" value="Nucleic acid-binding proteins"/>
    <property type="match status" value="1"/>
</dbReference>
<organism evidence="15 16">
    <name type="scientific">Roseibium sediminicola</name>
    <dbReference type="NCBI Taxonomy" id="2933272"/>
    <lineage>
        <taxon>Bacteria</taxon>
        <taxon>Pseudomonadati</taxon>
        <taxon>Pseudomonadota</taxon>
        <taxon>Alphaproteobacteria</taxon>
        <taxon>Hyphomicrobiales</taxon>
        <taxon>Stappiaceae</taxon>
        <taxon>Roseibium</taxon>
    </lineage>
</organism>
<evidence type="ECO:0000256" key="3">
    <source>
        <dbReference type="ARBA" id="ARBA00022618"/>
    </source>
</evidence>
<keyword evidence="7" id="KW-0227">DNA damage</keyword>
<evidence type="ECO:0000259" key="14">
    <source>
        <dbReference type="PROSITE" id="PS50160"/>
    </source>
</evidence>
<dbReference type="SUPFAM" id="SSF50249">
    <property type="entry name" value="Nucleic acid-binding proteins"/>
    <property type="match status" value="1"/>
</dbReference>
<evidence type="ECO:0000313" key="16">
    <source>
        <dbReference type="Proteomes" id="UP001431221"/>
    </source>
</evidence>
<dbReference type="PANTHER" id="PTHR45674:SF13">
    <property type="entry name" value="DNA LIGASE-RELATED"/>
    <property type="match status" value="1"/>
</dbReference>
<evidence type="ECO:0000256" key="1">
    <source>
        <dbReference type="ARBA" id="ARBA00012727"/>
    </source>
</evidence>
<feature type="domain" description="ATP-dependent DNA ligase family profile" evidence="14">
    <location>
        <begin position="309"/>
        <end position="446"/>
    </location>
</feature>
<keyword evidence="2 15" id="KW-0436">Ligase</keyword>
<dbReference type="Gene3D" id="1.10.3260.10">
    <property type="entry name" value="DNA ligase, ATP-dependent, N-terminal domain"/>
    <property type="match status" value="1"/>
</dbReference>
<evidence type="ECO:0000256" key="4">
    <source>
        <dbReference type="ARBA" id="ARBA00022705"/>
    </source>
</evidence>
<evidence type="ECO:0000313" key="15">
    <source>
        <dbReference type="EMBL" id="MCK7610988.1"/>
    </source>
</evidence>
<keyword evidence="5" id="KW-0479">Metal-binding</keyword>
<evidence type="ECO:0000256" key="12">
    <source>
        <dbReference type="ARBA" id="ARBA00023306"/>
    </source>
</evidence>
<keyword evidence="9" id="KW-0460">Magnesium</keyword>
<protein>
    <recommendedName>
        <fullName evidence="1">DNA ligase (ATP)</fullName>
        <ecNumber evidence="1">6.5.1.1</ecNumber>
    </recommendedName>
</protein>
<dbReference type="EMBL" id="JALNMJ010000001">
    <property type="protein sequence ID" value="MCK7610988.1"/>
    <property type="molecule type" value="Genomic_DNA"/>
</dbReference>
<keyword evidence="16" id="KW-1185">Reference proteome</keyword>
<dbReference type="InterPro" id="IPR012309">
    <property type="entry name" value="DNA_ligase_ATP-dep_C"/>
</dbReference>
<keyword evidence="4" id="KW-0235">DNA replication</keyword>
<dbReference type="InterPro" id="IPR026333">
    <property type="entry name" value="ATP_dep_DNA_lig_pp_1105_fam"/>
</dbReference>
<dbReference type="SUPFAM" id="SSF56091">
    <property type="entry name" value="DNA ligase/mRNA capping enzyme, catalytic domain"/>
    <property type="match status" value="1"/>
</dbReference>
<dbReference type="PROSITE" id="PS00697">
    <property type="entry name" value="DNA_LIGASE_A1"/>
    <property type="match status" value="1"/>
</dbReference>
<evidence type="ECO:0000256" key="2">
    <source>
        <dbReference type="ARBA" id="ARBA00022598"/>
    </source>
</evidence>
<evidence type="ECO:0000256" key="8">
    <source>
        <dbReference type="ARBA" id="ARBA00022840"/>
    </source>
</evidence>
<dbReference type="Proteomes" id="UP001431221">
    <property type="component" value="Unassembled WGS sequence"/>
</dbReference>
<evidence type="ECO:0000256" key="9">
    <source>
        <dbReference type="ARBA" id="ARBA00022842"/>
    </source>
</evidence>
<dbReference type="CDD" id="cd07897">
    <property type="entry name" value="Adenylation_DNA_ligase_Bac1"/>
    <property type="match status" value="1"/>
</dbReference>
<keyword evidence="8" id="KW-0067">ATP-binding</keyword>
<keyword evidence="3" id="KW-0132">Cell division</keyword>
<dbReference type="Pfam" id="PF04675">
    <property type="entry name" value="DNA_ligase_A_N"/>
    <property type="match status" value="1"/>
</dbReference>
<dbReference type="Gene3D" id="3.30.470.30">
    <property type="entry name" value="DNA ligase/mRNA capping enzyme"/>
    <property type="match status" value="1"/>
</dbReference>
<dbReference type="InterPro" id="IPR012308">
    <property type="entry name" value="DNA_ligase_ATP-dep_N"/>
</dbReference>
<evidence type="ECO:0000256" key="7">
    <source>
        <dbReference type="ARBA" id="ARBA00022763"/>
    </source>
</evidence>
<keyword evidence="11" id="KW-0234">DNA repair</keyword>
<proteinExistence type="predicted"/>
<dbReference type="InterPro" id="IPR012310">
    <property type="entry name" value="DNA_ligase_ATP-dep_cent"/>
</dbReference>
<dbReference type="PANTHER" id="PTHR45674">
    <property type="entry name" value="DNA LIGASE 1/3 FAMILY MEMBER"/>
    <property type="match status" value="1"/>
</dbReference>
<comment type="catalytic activity">
    <reaction evidence="13">
        <text>ATP + (deoxyribonucleotide)n-3'-hydroxyl + 5'-phospho-(deoxyribonucleotide)m = (deoxyribonucleotide)n+m + AMP + diphosphate.</text>
        <dbReference type="EC" id="6.5.1.1"/>
    </reaction>
</comment>
<evidence type="ECO:0000256" key="11">
    <source>
        <dbReference type="ARBA" id="ARBA00023204"/>
    </source>
</evidence>
<dbReference type="RefSeq" id="WP_248150203.1">
    <property type="nucleotide sequence ID" value="NZ_JALNMJ010000001.1"/>
</dbReference>
<evidence type="ECO:0000256" key="13">
    <source>
        <dbReference type="ARBA" id="ARBA00034003"/>
    </source>
</evidence>
<keyword evidence="12" id="KW-0131">Cell cycle</keyword>
<dbReference type="CDD" id="cd07972">
    <property type="entry name" value="OBF_DNA_ligase_Arch_LigB"/>
    <property type="match status" value="1"/>
</dbReference>
<dbReference type="NCBIfam" id="NF006701">
    <property type="entry name" value="PRK09247.1"/>
    <property type="match status" value="1"/>
</dbReference>
<dbReference type="EC" id="6.5.1.1" evidence="1"/>
<dbReference type="NCBIfam" id="TIGR04120">
    <property type="entry name" value="DNA_lig_bact"/>
    <property type="match status" value="1"/>
</dbReference>
<dbReference type="GO" id="GO:0003910">
    <property type="term" value="F:DNA ligase (ATP) activity"/>
    <property type="evidence" value="ECO:0007669"/>
    <property type="project" value="UniProtKB-EC"/>
</dbReference>